<feature type="domain" description="Nudix hydrolase" evidence="4">
    <location>
        <begin position="9"/>
        <end position="155"/>
    </location>
</feature>
<evidence type="ECO:0000313" key="5">
    <source>
        <dbReference type="EMBL" id="CAB4763897.1"/>
    </source>
</evidence>
<sequence>MVPTAGEPTLRVTARVLPVNHRGEVLLLLDQDPGRPGVARWGTIGGAVDPGETLHDAAVREMHEETGIRIEASALVGPVHRDLVPFSYDGRAFLGDSTFFALTLAHDVEVVFDHLEPLEVDNVLDHGWWSPTDLAADGRAVFPDLPDIMTKAVEAVAQLAADERNPQ</sequence>
<dbReference type="EMBL" id="CAEZYQ010000028">
    <property type="protein sequence ID" value="CAB4763897.1"/>
    <property type="molecule type" value="Genomic_DNA"/>
</dbReference>
<dbReference type="InterPro" id="IPR020084">
    <property type="entry name" value="NUDIX_hydrolase_CS"/>
</dbReference>
<dbReference type="CDD" id="cd04685">
    <property type="entry name" value="NUDIX_Hydrolase"/>
    <property type="match status" value="1"/>
</dbReference>
<dbReference type="SUPFAM" id="SSF55811">
    <property type="entry name" value="Nudix"/>
    <property type="match status" value="1"/>
</dbReference>
<protein>
    <submittedName>
        <fullName evidence="5">Unannotated protein</fullName>
    </submittedName>
</protein>
<reference evidence="5" key="1">
    <citation type="submission" date="2020-05" db="EMBL/GenBank/DDBJ databases">
        <authorList>
            <person name="Chiriac C."/>
            <person name="Salcher M."/>
            <person name="Ghai R."/>
            <person name="Kavagutti S V."/>
        </authorList>
    </citation>
    <scope>NUCLEOTIDE SEQUENCE</scope>
</reference>
<dbReference type="GO" id="GO:0016787">
    <property type="term" value="F:hydrolase activity"/>
    <property type="evidence" value="ECO:0007669"/>
    <property type="project" value="UniProtKB-KW"/>
</dbReference>
<accession>A0A6J6UZZ5</accession>
<name>A0A6J6UZZ5_9ZZZZ</name>
<dbReference type="PRINTS" id="PR00502">
    <property type="entry name" value="NUDIXFAMILY"/>
</dbReference>
<dbReference type="PROSITE" id="PS51462">
    <property type="entry name" value="NUDIX"/>
    <property type="match status" value="1"/>
</dbReference>
<dbReference type="Gene3D" id="3.90.79.10">
    <property type="entry name" value="Nucleoside Triphosphate Pyrophosphohydrolase"/>
    <property type="match status" value="1"/>
</dbReference>
<gene>
    <name evidence="5" type="ORF">UFOPK2761_02862</name>
</gene>
<keyword evidence="2" id="KW-0378">Hydrolase</keyword>
<dbReference type="InterPro" id="IPR000086">
    <property type="entry name" value="NUDIX_hydrolase_dom"/>
</dbReference>
<dbReference type="PANTHER" id="PTHR43046:SF12">
    <property type="entry name" value="GDP-MANNOSE MANNOSYL HYDROLASE"/>
    <property type="match status" value="1"/>
</dbReference>
<proteinExistence type="predicted"/>
<dbReference type="PANTHER" id="PTHR43046">
    <property type="entry name" value="GDP-MANNOSE MANNOSYL HYDROLASE"/>
    <property type="match status" value="1"/>
</dbReference>
<comment type="cofactor">
    <cofactor evidence="1">
        <name>Mg(2+)</name>
        <dbReference type="ChEBI" id="CHEBI:18420"/>
    </cofactor>
</comment>
<evidence type="ECO:0000256" key="1">
    <source>
        <dbReference type="ARBA" id="ARBA00001946"/>
    </source>
</evidence>
<dbReference type="Pfam" id="PF00293">
    <property type="entry name" value="NUDIX"/>
    <property type="match status" value="1"/>
</dbReference>
<dbReference type="AlphaFoldDB" id="A0A6J6UZZ5"/>
<evidence type="ECO:0000256" key="2">
    <source>
        <dbReference type="ARBA" id="ARBA00022801"/>
    </source>
</evidence>
<evidence type="ECO:0000259" key="4">
    <source>
        <dbReference type="PROSITE" id="PS51462"/>
    </source>
</evidence>
<organism evidence="5">
    <name type="scientific">freshwater metagenome</name>
    <dbReference type="NCBI Taxonomy" id="449393"/>
    <lineage>
        <taxon>unclassified sequences</taxon>
        <taxon>metagenomes</taxon>
        <taxon>ecological metagenomes</taxon>
    </lineage>
</organism>
<dbReference type="InterPro" id="IPR015797">
    <property type="entry name" value="NUDIX_hydrolase-like_dom_sf"/>
</dbReference>
<dbReference type="InterPro" id="IPR020476">
    <property type="entry name" value="Nudix_hydrolase"/>
</dbReference>
<evidence type="ECO:0000256" key="3">
    <source>
        <dbReference type="ARBA" id="ARBA00022842"/>
    </source>
</evidence>
<dbReference type="PROSITE" id="PS00893">
    <property type="entry name" value="NUDIX_BOX"/>
    <property type="match status" value="1"/>
</dbReference>
<keyword evidence="3" id="KW-0460">Magnesium</keyword>